<reference evidence="3 4" key="1">
    <citation type="journal article" date="2019" name="Nat. Microbiol.">
        <title>Mediterranean grassland soil C-N compound turnover is dependent on rainfall and depth, and is mediated by genomically divergent microorganisms.</title>
        <authorList>
            <person name="Diamond S."/>
            <person name="Andeer P.F."/>
            <person name="Li Z."/>
            <person name="Crits-Christoph A."/>
            <person name="Burstein D."/>
            <person name="Anantharaman K."/>
            <person name="Lane K.R."/>
            <person name="Thomas B.C."/>
            <person name="Pan C."/>
            <person name="Northen T.R."/>
            <person name="Banfield J.F."/>
        </authorList>
    </citation>
    <scope>NUCLEOTIDE SEQUENCE [LARGE SCALE GENOMIC DNA]</scope>
    <source>
        <strain evidence="3">NP_4</strain>
    </source>
</reference>
<keyword evidence="1" id="KW-0175">Coiled coil</keyword>
<sequence>MTFKPRIWYPIAIVLSVVNLVAVGFAAAEAEPLHAATHAALALAFGLWAQGLRRRTGGSESQPRLEGLEASEFQPRLEGLEAEVSNLRQELSEAQERLDFAEGLVARGAAARRVDPQR</sequence>
<protein>
    <submittedName>
        <fullName evidence="3">Uncharacterized protein</fullName>
    </submittedName>
</protein>
<dbReference type="EMBL" id="VBAL01000292">
    <property type="protein sequence ID" value="TMI95423.1"/>
    <property type="molecule type" value="Genomic_DNA"/>
</dbReference>
<dbReference type="AlphaFoldDB" id="A0A537KI66"/>
<evidence type="ECO:0000256" key="1">
    <source>
        <dbReference type="SAM" id="Coils"/>
    </source>
</evidence>
<keyword evidence="2" id="KW-0472">Membrane</keyword>
<feature type="transmembrane region" description="Helical" evidence="2">
    <location>
        <begin position="7"/>
        <end position="27"/>
    </location>
</feature>
<name>A0A537KI66_9BACT</name>
<evidence type="ECO:0000313" key="3">
    <source>
        <dbReference type="EMBL" id="TMI95423.1"/>
    </source>
</evidence>
<organism evidence="3 4">
    <name type="scientific">Candidatus Segetimicrobium genomatis</name>
    <dbReference type="NCBI Taxonomy" id="2569760"/>
    <lineage>
        <taxon>Bacteria</taxon>
        <taxon>Bacillati</taxon>
        <taxon>Candidatus Sysuimicrobiota</taxon>
        <taxon>Candidatus Sysuimicrobiia</taxon>
        <taxon>Candidatus Sysuimicrobiales</taxon>
        <taxon>Candidatus Segetimicrobiaceae</taxon>
        <taxon>Candidatus Segetimicrobium</taxon>
    </lineage>
</organism>
<accession>A0A537KI66</accession>
<dbReference type="Proteomes" id="UP000319353">
    <property type="component" value="Unassembled WGS sequence"/>
</dbReference>
<proteinExistence type="predicted"/>
<keyword evidence="2" id="KW-1133">Transmembrane helix</keyword>
<evidence type="ECO:0000313" key="4">
    <source>
        <dbReference type="Proteomes" id="UP000319353"/>
    </source>
</evidence>
<gene>
    <name evidence="3" type="ORF">E6H01_14465</name>
</gene>
<feature type="transmembrane region" description="Helical" evidence="2">
    <location>
        <begin position="33"/>
        <end position="52"/>
    </location>
</feature>
<feature type="coiled-coil region" evidence="1">
    <location>
        <begin position="77"/>
        <end position="104"/>
    </location>
</feature>
<comment type="caution">
    <text evidence="3">The sequence shown here is derived from an EMBL/GenBank/DDBJ whole genome shotgun (WGS) entry which is preliminary data.</text>
</comment>
<evidence type="ECO:0000256" key="2">
    <source>
        <dbReference type="SAM" id="Phobius"/>
    </source>
</evidence>
<keyword evidence="2" id="KW-0812">Transmembrane</keyword>